<dbReference type="SUPFAM" id="SSF48726">
    <property type="entry name" value="Immunoglobulin"/>
    <property type="match status" value="4"/>
</dbReference>
<dbReference type="GO" id="GO:0030154">
    <property type="term" value="P:cell differentiation"/>
    <property type="evidence" value="ECO:0007669"/>
    <property type="project" value="UniProtKB-ARBA"/>
</dbReference>
<dbReference type="SMART" id="SM00409">
    <property type="entry name" value="IG"/>
    <property type="match status" value="4"/>
</dbReference>
<evidence type="ECO:0000256" key="1">
    <source>
        <dbReference type="ARBA" id="ARBA00022737"/>
    </source>
</evidence>
<feature type="domain" description="Ig-like" evidence="6">
    <location>
        <begin position="299"/>
        <end position="385"/>
    </location>
</feature>
<dbReference type="InterPro" id="IPR003598">
    <property type="entry name" value="Ig_sub2"/>
</dbReference>
<dbReference type="Pfam" id="PF13927">
    <property type="entry name" value="Ig_3"/>
    <property type="match status" value="3"/>
</dbReference>
<evidence type="ECO:0000256" key="4">
    <source>
        <dbReference type="SAM" id="MobiDB-lite"/>
    </source>
</evidence>
<keyword evidence="5" id="KW-0812">Transmembrane</keyword>
<gene>
    <name evidence="8" type="ORF">PHAECO_LOCUS3356</name>
</gene>
<dbReference type="AlphaFoldDB" id="A0A9N9SAJ4"/>
<dbReference type="GO" id="GO:0009653">
    <property type="term" value="P:anatomical structure morphogenesis"/>
    <property type="evidence" value="ECO:0007669"/>
    <property type="project" value="UniProtKB-ARBA"/>
</dbReference>
<feature type="region of interest" description="Disordered" evidence="4">
    <location>
        <begin position="968"/>
        <end position="1002"/>
    </location>
</feature>
<evidence type="ECO:0000313" key="8">
    <source>
        <dbReference type="EMBL" id="CAG9815789.1"/>
    </source>
</evidence>
<dbReference type="Gene3D" id="2.60.40.10">
    <property type="entry name" value="Immunoglobulins"/>
    <property type="match status" value="8"/>
</dbReference>
<dbReference type="EMBL" id="OU896718">
    <property type="protein sequence ID" value="CAG9815789.1"/>
    <property type="molecule type" value="Genomic_DNA"/>
</dbReference>
<sequence length="1044" mass="115935">LSFSGYIKSFGTPEITLSLNLTDPQDVIVQKGQQAVLKCLAESRKGSVQITWQHNNKTILENSTKWKIQENGDLYIPKVFGKKANGVMGEYRCLARNQAGALLSSVAKLSIASMEKEFSRHPDNVTVPEFQPAILQCGIHSNPPADIQFEFNNTILPHEARYVPLSNRALLIENSHLSVSGTYRCRARNNILDKIKYSKIAVVKVLPNADEPVAPNFLPLDIKLNNNVNVGEKFTLYCAVIGWPTPTVQWLKEDRVISNSTILEIAVARTYHSGNYTCLAFNKAGRISQKHRVEVQQRPFFKETPLSKYYPSAMTARLRCSAGGIPEPRVTWLKDGRPLRFGARIKLDNVTLILSHTFTTDSGIYQCVATNSVGSVWTAAQIEIAGSSSRPHSLTCRPLDSSRICLSWKPPHNSSAQFYSGYSFYKANGSEIAGPEYVTNLTYQEVTGLYSSTTYMFYVRSYSNKASDASENVTCTTGVMGNRNLDIEPTGENSVSLRWSEISSDVTCSDKRFPYKVQWKRLDQRLIDVIETENRSLIINGLLPGTEYGFKVTSANETDGGMWILYTTSDLSNTSSGNPSRSDESAAKPPPPEAMRVSALSPCSVTLRWQSLHRNVKYFTICYAAVAQNVKCDSRKSFTNVFQIDHLTPNTAYQFKIRAHNFEGVPGAFSKPFTVRTPADVPSKIENVKYNLINDSTVRLHWRAPSDNGKKLLYYNISYTSDINSPIESWKNVTVPADSESVSTYVGNLTAGAHYHVMVRAVSEVGIGKINALLEFSMTRIVQDSSVSGDESRYHKKVGLIIGTLIALLCIACCAACILARRRCVKRRNAAAAARAGDDGRRPLGYPAAAHYAAQVGAVQVRLEEAATRPDVEESERLMVERRVARLPPTSPHRLLDTKGSEQFRNGYANGCTTPLMNGHLHITENPQFNQYRRNGPHSAKIPLISRYTEDANSNVKPSKFHDLDRIFEQSKTSKSPDRHRRCDPHFGEQDGDSRRSSSCSCDDVRSVESGDSLNATRTTCLDDTMKSAANNCRRNSPLVGPNG</sequence>
<feature type="domain" description="Fibronectin type-III" evidence="7">
    <location>
        <begin position="684"/>
        <end position="782"/>
    </location>
</feature>
<reference evidence="8" key="1">
    <citation type="submission" date="2022-01" db="EMBL/GenBank/DDBJ databases">
        <authorList>
            <person name="King R."/>
        </authorList>
    </citation>
    <scope>NUCLEOTIDE SEQUENCE</scope>
</reference>
<dbReference type="InterPro" id="IPR003961">
    <property type="entry name" value="FN3_dom"/>
</dbReference>
<keyword evidence="1" id="KW-0677">Repeat</keyword>
<dbReference type="PANTHER" id="PTHR44170:SF54">
    <property type="entry name" value="FI24025P1"/>
    <property type="match status" value="1"/>
</dbReference>
<dbReference type="InterPro" id="IPR013783">
    <property type="entry name" value="Ig-like_fold"/>
</dbReference>
<evidence type="ECO:0000313" key="9">
    <source>
        <dbReference type="Proteomes" id="UP001153737"/>
    </source>
</evidence>
<dbReference type="SMART" id="SM00060">
    <property type="entry name" value="FN3"/>
    <property type="match status" value="4"/>
</dbReference>
<accession>A0A9N9SAJ4</accession>
<reference evidence="8" key="2">
    <citation type="submission" date="2022-10" db="EMBL/GenBank/DDBJ databases">
        <authorList>
            <consortium name="ENA_rothamsted_submissions"/>
            <consortium name="culmorum"/>
            <person name="King R."/>
        </authorList>
    </citation>
    <scope>NUCLEOTIDE SEQUENCE</scope>
</reference>
<protein>
    <submittedName>
        <fullName evidence="8">Uncharacterized protein</fullName>
    </submittedName>
</protein>
<dbReference type="Pfam" id="PF00041">
    <property type="entry name" value="fn3"/>
    <property type="match status" value="4"/>
</dbReference>
<dbReference type="InterPro" id="IPR013098">
    <property type="entry name" value="Ig_I-set"/>
</dbReference>
<evidence type="ECO:0000259" key="7">
    <source>
        <dbReference type="PROSITE" id="PS50853"/>
    </source>
</evidence>
<feature type="domain" description="Fibronectin type-III" evidence="7">
    <location>
        <begin position="481"/>
        <end position="574"/>
    </location>
</feature>
<evidence type="ECO:0000259" key="6">
    <source>
        <dbReference type="PROSITE" id="PS50835"/>
    </source>
</evidence>
<dbReference type="InterPro" id="IPR007110">
    <property type="entry name" value="Ig-like_dom"/>
</dbReference>
<keyword evidence="2" id="KW-1015">Disulfide bond</keyword>
<evidence type="ECO:0000256" key="3">
    <source>
        <dbReference type="ARBA" id="ARBA00023319"/>
    </source>
</evidence>
<dbReference type="FunFam" id="2.60.40.10:FF:000032">
    <property type="entry name" value="palladin isoform X1"/>
    <property type="match status" value="1"/>
</dbReference>
<feature type="transmembrane region" description="Helical" evidence="5">
    <location>
        <begin position="798"/>
        <end position="820"/>
    </location>
</feature>
<feature type="non-terminal residue" evidence="8">
    <location>
        <position position="1"/>
    </location>
</feature>
<proteinExistence type="predicted"/>
<keyword evidence="3" id="KW-0393">Immunoglobulin domain</keyword>
<dbReference type="OrthoDB" id="438268at2759"/>
<dbReference type="SUPFAM" id="SSF49265">
    <property type="entry name" value="Fibronectin type III"/>
    <property type="match status" value="2"/>
</dbReference>
<dbReference type="Pfam" id="PF07679">
    <property type="entry name" value="I-set"/>
    <property type="match status" value="1"/>
</dbReference>
<dbReference type="InterPro" id="IPR036179">
    <property type="entry name" value="Ig-like_dom_sf"/>
</dbReference>
<feature type="region of interest" description="Disordered" evidence="4">
    <location>
        <begin position="574"/>
        <end position="594"/>
    </location>
</feature>
<feature type="domain" description="Ig-like" evidence="6">
    <location>
        <begin position="215"/>
        <end position="294"/>
    </location>
</feature>
<feature type="domain" description="Ig-like" evidence="6">
    <location>
        <begin position="13"/>
        <end position="110"/>
    </location>
</feature>
<dbReference type="InterPro" id="IPR003599">
    <property type="entry name" value="Ig_sub"/>
</dbReference>
<feature type="domain" description="Fibronectin type-III" evidence="7">
    <location>
        <begin position="390"/>
        <end position="480"/>
    </location>
</feature>
<dbReference type="PROSITE" id="PS50853">
    <property type="entry name" value="FN3"/>
    <property type="match status" value="4"/>
</dbReference>
<feature type="compositionally biased region" description="Basic and acidic residues" evidence="4">
    <location>
        <begin position="984"/>
        <end position="996"/>
    </location>
</feature>
<dbReference type="InterPro" id="IPR036116">
    <property type="entry name" value="FN3_sf"/>
</dbReference>
<dbReference type="GO" id="GO:0098609">
    <property type="term" value="P:cell-cell adhesion"/>
    <property type="evidence" value="ECO:0007669"/>
    <property type="project" value="TreeGrafter"/>
</dbReference>
<keyword evidence="5" id="KW-0472">Membrane</keyword>
<organism evidence="8 9">
    <name type="scientific">Phaedon cochleariae</name>
    <name type="common">Mustard beetle</name>
    <dbReference type="NCBI Taxonomy" id="80249"/>
    <lineage>
        <taxon>Eukaryota</taxon>
        <taxon>Metazoa</taxon>
        <taxon>Ecdysozoa</taxon>
        <taxon>Arthropoda</taxon>
        <taxon>Hexapoda</taxon>
        <taxon>Insecta</taxon>
        <taxon>Pterygota</taxon>
        <taxon>Neoptera</taxon>
        <taxon>Endopterygota</taxon>
        <taxon>Coleoptera</taxon>
        <taxon>Polyphaga</taxon>
        <taxon>Cucujiformia</taxon>
        <taxon>Chrysomeloidea</taxon>
        <taxon>Chrysomelidae</taxon>
        <taxon>Chrysomelinae</taxon>
        <taxon>Chrysomelini</taxon>
        <taxon>Phaedon</taxon>
    </lineage>
</organism>
<dbReference type="Proteomes" id="UP001153737">
    <property type="component" value="Chromosome 12"/>
</dbReference>
<name>A0A9N9SAJ4_PHACE</name>
<dbReference type="CDD" id="cd00063">
    <property type="entry name" value="FN3"/>
    <property type="match status" value="4"/>
</dbReference>
<dbReference type="SMART" id="SM00408">
    <property type="entry name" value="IGc2"/>
    <property type="match status" value="4"/>
</dbReference>
<keyword evidence="5" id="KW-1133">Transmembrane helix</keyword>
<keyword evidence="9" id="KW-1185">Reference proteome</keyword>
<evidence type="ECO:0000256" key="5">
    <source>
        <dbReference type="SAM" id="Phobius"/>
    </source>
</evidence>
<dbReference type="PANTHER" id="PTHR44170">
    <property type="entry name" value="PROTEIN SIDEKICK"/>
    <property type="match status" value="1"/>
</dbReference>
<feature type="domain" description="Fibronectin type-III" evidence="7">
    <location>
        <begin position="591"/>
        <end position="680"/>
    </location>
</feature>
<evidence type="ECO:0000256" key="2">
    <source>
        <dbReference type="ARBA" id="ARBA00023157"/>
    </source>
</evidence>
<dbReference type="PROSITE" id="PS50835">
    <property type="entry name" value="IG_LIKE"/>
    <property type="match status" value="3"/>
</dbReference>